<name>A0A0D5NGS6_9BACL</name>
<dbReference type="InterPro" id="IPR011013">
    <property type="entry name" value="Gal_mutarotase_sf_dom"/>
</dbReference>
<reference evidence="1 2" key="1">
    <citation type="journal article" date="2015" name="J. Biotechnol.">
        <title>Complete genome sequence of Paenibacillus beijingensis 7188(T) (=DSM 24997(T)), a novel rhizobacterium from jujube garden soil.</title>
        <authorList>
            <person name="Kwak Y."/>
            <person name="Shin J.H."/>
        </authorList>
    </citation>
    <scope>NUCLEOTIDE SEQUENCE [LARGE SCALE GENOMIC DNA]</scope>
    <source>
        <strain evidence="1 2">DSM 24997</strain>
    </source>
</reference>
<organism evidence="1 2">
    <name type="scientific">Paenibacillus beijingensis</name>
    <dbReference type="NCBI Taxonomy" id="1126833"/>
    <lineage>
        <taxon>Bacteria</taxon>
        <taxon>Bacillati</taxon>
        <taxon>Bacillota</taxon>
        <taxon>Bacilli</taxon>
        <taxon>Bacillales</taxon>
        <taxon>Paenibacillaceae</taxon>
        <taxon>Paenibacillus</taxon>
    </lineage>
</organism>
<evidence type="ECO:0000313" key="2">
    <source>
        <dbReference type="Proteomes" id="UP000032633"/>
    </source>
</evidence>
<dbReference type="OrthoDB" id="9795355at2"/>
<dbReference type="AlphaFoldDB" id="A0A0D5NGS6"/>
<dbReference type="SUPFAM" id="SSF74650">
    <property type="entry name" value="Galactose mutarotase-like"/>
    <property type="match status" value="1"/>
</dbReference>
<dbReference type="GO" id="GO:0030246">
    <property type="term" value="F:carbohydrate binding"/>
    <property type="evidence" value="ECO:0007669"/>
    <property type="project" value="InterPro"/>
</dbReference>
<gene>
    <name evidence="1" type="ORF">VN24_07715</name>
</gene>
<accession>A0A0D5NGS6</accession>
<dbReference type="PANTHER" id="PTHR11122:SF13">
    <property type="entry name" value="GLUCOSE-6-PHOSPHATE 1-EPIMERASE"/>
    <property type="match status" value="1"/>
</dbReference>
<dbReference type="GO" id="GO:0005975">
    <property type="term" value="P:carbohydrate metabolic process"/>
    <property type="evidence" value="ECO:0007669"/>
    <property type="project" value="InterPro"/>
</dbReference>
<dbReference type="EMBL" id="CP011058">
    <property type="protein sequence ID" value="AJY74481.1"/>
    <property type="molecule type" value="Genomic_DNA"/>
</dbReference>
<dbReference type="Gene3D" id="2.70.98.10">
    <property type="match status" value="1"/>
</dbReference>
<reference evidence="2" key="2">
    <citation type="submission" date="2015-03" db="EMBL/GenBank/DDBJ databases">
        <title>Genome sequence of Paenibacillus beijingensis strain DSM 24997T.</title>
        <authorList>
            <person name="Kwak Y."/>
            <person name="Shin J.-H."/>
        </authorList>
    </citation>
    <scope>NUCLEOTIDE SEQUENCE [LARGE SCALE GENOMIC DNA]</scope>
    <source>
        <strain evidence="2">DSM 24997</strain>
    </source>
</reference>
<keyword evidence="2" id="KW-1185">Reference proteome</keyword>
<dbReference type="PATRIC" id="fig|1126833.4.peg.1697"/>
<protein>
    <submittedName>
        <fullName evidence="1">Aldose epimerase</fullName>
    </submittedName>
</protein>
<dbReference type="Pfam" id="PF01263">
    <property type="entry name" value="Aldose_epim"/>
    <property type="match status" value="1"/>
</dbReference>
<dbReference type="HOGENOM" id="CLU_057834_0_0_9"/>
<dbReference type="InterPro" id="IPR014718">
    <property type="entry name" value="GH-type_carb-bd"/>
</dbReference>
<dbReference type="STRING" id="1126833.VN24_07715"/>
<dbReference type="GO" id="GO:0016853">
    <property type="term" value="F:isomerase activity"/>
    <property type="evidence" value="ECO:0007669"/>
    <property type="project" value="InterPro"/>
</dbReference>
<dbReference type="KEGG" id="pbj:VN24_07715"/>
<proteinExistence type="predicted"/>
<dbReference type="Proteomes" id="UP000032633">
    <property type="component" value="Chromosome"/>
</dbReference>
<evidence type="ECO:0000313" key="1">
    <source>
        <dbReference type="EMBL" id="AJY74481.1"/>
    </source>
</evidence>
<dbReference type="RefSeq" id="WP_045669916.1">
    <property type="nucleotide sequence ID" value="NZ_CP011058.1"/>
</dbReference>
<dbReference type="PANTHER" id="PTHR11122">
    <property type="entry name" value="APOSPORY-ASSOCIATED PROTEIN C-RELATED"/>
    <property type="match status" value="1"/>
</dbReference>
<dbReference type="InterPro" id="IPR008183">
    <property type="entry name" value="Aldose_1/G6P_1-epimerase"/>
</dbReference>
<sequence length="296" mass="33773">MSTNYRVAIYKEQYTMVELVEEDSRSSVTICPERGGIAIQCRLNGYELFYLDKETFLDPEANIRGGNPVLFPISGQLEDGQYEWNGTTYTMKNHGVARTEPWEIVETSFDGRASVTLKLTSSAKTKEQFPFDFELLFTYTLRGGELLIEQQYRNLSDTPMPMYPGFHPYFATNEKNIAYKTDATRYLDYNDMIEKKYEGALNLEGMKESAALLDPVKPEISFELSDAVNVRMKYSDLFKTVVLWSVDGKPFVCVEPWMALTGELNRRDELVFVEPGDAVEAELTFSCEPRSAAKTN</sequence>